<keyword evidence="10" id="KW-1185">Reference proteome</keyword>
<feature type="domain" description="Peptidase S53" evidence="8">
    <location>
        <begin position="164"/>
        <end position="513"/>
    </location>
</feature>
<dbReference type="GO" id="GO:0004252">
    <property type="term" value="F:serine-type endopeptidase activity"/>
    <property type="evidence" value="ECO:0007669"/>
    <property type="project" value="InterPro"/>
</dbReference>
<dbReference type="STRING" id="1449976.KALB_7080"/>
<dbReference type="InterPro" id="IPR050819">
    <property type="entry name" value="Tripeptidyl-peptidase_I"/>
</dbReference>
<dbReference type="PANTHER" id="PTHR14218:SF15">
    <property type="entry name" value="TRIPEPTIDYL-PEPTIDASE 1"/>
    <property type="match status" value="1"/>
</dbReference>
<evidence type="ECO:0000313" key="10">
    <source>
        <dbReference type="Proteomes" id="UP000019225"/>
    </source>
</evidence>
<evidence type="ECO:0000256" key="6">
    <source>
        <dbReference type="ARBA" id="ARBA00022837"/>
    </source>
</evidence>
<dbReference type="SUPFAM" id="SSF52743">
    <property type="entry name" value="Subtilisin-like"/>
    <property type="match status" value="1"/>
</dbReference>
<dbReference type="HOGENOM" id="CLU_012501_0_1_11"/>
<dbReference type="OrthoDB" id="3480681at2"/>
<reference evidence="9 10" key="1">
    <citation type="journal article" date="2014" name="BMC Genomics">
        <title>Complete genome sequence of producer of the glycopeptide antibiotic Aculeximycin Kutzneria albida DSM 43870T, a representative of minor genus of Pseudonocardiaceae.</title>
        <authorList>
            <person name="Rebets Y."/>
            <person name="Tokovenko B."/>
            <person name="Lushchyk I."/>
            <person name="Ruckert C."/>
            <person name="Zaburannyi N."/>
            <person name="Bechthold A."/>
            <person name="Kalinowski J."/>
            <person name="Luzhetskyy A."/>
        </authorList>
    </citation>
    <scope>NUCLEOTIDE SEQUENCE [LARGE SCALE GENOMIC DNA]</scope>
    <source>
        <strain evidence="9">DSM 43870</strain>
    </source>
</reference>
<evidence type="ECO:0000256" key="1">
    <source>
        <dbReference type="ARBA" id="ARBA00001913"/>
    </source>
</evidence>
<evidence type="ECO:0000256" key="7">
    <source>
        <dbReference type="ARBA" id="ARBA00023145"/>
    </source>
</evidence>
<dbReference type="InterPro" id="IPR030400">
    <property type="entry name" value="Sedolisin_dom"/>
</dbReference>
<keyword evidence="3" id="KW-0479">Metal-binding</keyword>
<dbReference type="EMBL" id="CP007155">
    <property type="protein sequence ID" value="AHI00438.1"/>
    <property type="molecule type" value="Genomic_DNA"/>
</dbReference>
<name>W5WHU2_9PSEU</name>
<keyword evidence="2" id="KW-0645">Protease</keyword>
<evidence type="ECO:0000256" key="2">
    <source>
        <dbReference type="ARBA" id="ARBA00022670"/>
    </source>
</evidence>
<dbReference type="GO" id="GO:0008240">
    <property type="term" value="F:tripeptidyl-peptidase activity"/>
    <property type="evidence" value="ECO:0007669"/>
    <property type="project" value="TreeGrafter"/>
</dbReference>
<accession>W5WHU2</accession>
<dbReference type="SMART" id="SM00944">
    <property type="entry name" value="Pro-kuma_activ"/>
    <property type="match status" value="1"/>
</dbReference>
<dbReference type="SUPFAM" id="SSF54897">
    <property type="entry name" value="Protease propeptides/inhibitors"/>
    <property type="match status" value="1"/>
</dbReference>
<gene>
    <name evidence="9" type="ORF">KALB_7080</name>
</gene>
<keyword evidence="6" id="KW-0106">Calcium</keyword>
<dbReference type="Gene3D" id="3.40.50.200">
    <property type="entry name" value="Peptidase S8/S53 domain"/>
    <property type="match status" value="1"/>
</dbReference>
<keyword evidence="5" id="KW-0720">Serine protease</keyword>
<comment type="cofactor">
    <cofactor evidence="1">
        <name>Ca(2+)</name>
        <dbReference type="ChEBI" id="CHEBI:29108"/>
    </cofactor>
</comment>
<dbReference type="AlphaFoldDB" id="W5WHU2"/>
<dbReference type="Pfam" id="PF09286">
    <property type="entry name" value="Pro-kuma_activ"/>
    <property type="match status" value="1"/>
</dbReference>
<evidence type="ECO:0000256" key="5">
    <source>
        <dbReference type="ARBA" id="ARBA00022825"/>
    </source>
</evidence>
<keyword evidence="4" id="KW-0378">Hydrolase</keyword>
<dbReference type="KEGG" id="kal:KALB_7080"/>
<dbReference type="InterPro" id="IPR036852">
    <property type="entry name" value="Peptidase_S8/S53_dom_sf"/>
</dbReference>
<organism evidence="9 10">
    <name type="scientific">Kutzneria albida DSM 43870</name>
    <dbReference type="NCBI Taxonomy" id="1449976"/>
    <lineage>
        <taxon>Bacteria</taxon>
        <taxon>Bacillati</taxon>
        <taxon>Actinomycetota</taxon>
        <taxon>Actinomycetes</taxon>
        <taxon>Pseudonocardiales</taxon>
        <taxon>Pseudonocardiaceae</taxon>
        <taxon>Kutzneria</taxon>
    </lineage>
</organism>
<dbReference type="eggNOG" id="COG4934">
    <property type="taxonomic scope" value="Bacteria"/>
</dbReference>
<protein>
    <recommendedName>
        <fullName evidence="8">Peptidase S53 domain-containing protein</fullName>
    </recommendedName>
</protein>
<proteinExistence type="predicted"/>
<evidence type="ECO:0000256" key="3">
    <source>
        <dbReference type="ARBA" id="ARBA00022723"/>
    </source>
</evidence>
<dbReference type="GO" id="GO:0006508">
    <property type="term" value="P:proteolysis"/>
    <property type="evidence" value="ECO:0007669"/>
    <property type="project" value="UniProtKB-KW"/>
</dbReference>
<dbReference type="CDD" id="cd04056">
    <property type="entry name" value="Peptidases_S53"/>
    <property type="match status" value="1"/>
</dbReference>
<dbReference type="CDD" id="cd11377">
    <property type="entry name" value="Pro-peptidase_S53"/>
    <property type="match status" value="1"/>
</dbReference>
<dbReference type="InterPro" id="IPR015366">
    <property type="entry name" value="S53_propep"/>
</dbReference>
<dbReference type="Proteomes" id="UP000019225">
    <property type="component" value="Chromosome"/>
</dbReference>
<dbReference type="PATRIC" id="fig|1449976.3.peg.7111"/>
<dbReference type="PANTHER" id="PTHR14218">
    <property type="entry name" value="PROTEASE S8 TRIPEPTIDYL PEPTIDASE I CLN2"/>
    <property type="match status" value="1"/>
</dbReference>
<evidence type="ECO:0000313" key="9">
    <source>
        <dbReference type="EMBL" id="AHI00438.1"/>
    </source>
</evidence>
<dbReference type="GO" id="GO:0046872">
    <property type="term" value="F:metal ion binding"/>
    <property type="evidence" value="ECO:0007669"/>
    <property type="project" value="UniProtKB-KW"/>
</dbReference>
<evidence type="ECO:0000259" key="8">
    <source>
        <dbReference type="PROSITE" id="PS51695"/>
    </source>
</evidence>
<evidence type="ECO:0000256" key="4">
    <source>
        <dbReference type="ARBA" id="ARBA00022801"/>
    </source>
</evidence>
<keyword evidence="7" id="KW-0865">Zymogen</keyword>
<dbReference type="RefSeq" id="WP_025360289.1">
    <property type="nucleotide sequence ID" value="NZ_CP007155.1"/>
</dbReference>
<sequence length="518" mass="52583">MTEPTRVALPGSVRAAVTDLTPAGELDPTTEVAATVVLRRRAQLPTELVLGPRVIDQSELTERYGADPSDVDLVRGVLSRYGIEVTEVHLGSRRVEVRGPVSAVQAVFGVRLDLVSSGGVRHRHREGELGVPAELDGVVQAVIGLDDRPQASVPRAADTATATKPKAYTVPQLGKIYGFPGGSDGTGQTVAILELGGGYSDQDLTQYFSSLGVRAPSVTAVGVDGASNAPSPTASGEDMEVALDIEVIGGLAPGAAVVVYFAPNTDKGFLDAVSAAVHATPTPAALSISWGSSEDNWTQQSRAAMDAVFADAAALGVTVCAASGDYGAGDGERDGKRHCDFPASSPHVLACGGTTLVADPDSGVISSETTWNNGTGKTATGGGVSTAFGLPDYQKAAGVALSGRGVPDVCAVADPATGYQILVNGKRYASGGTSAVAPLWAALVARIAQLLGRGLGLVQPILYAGAKPGSAAPGFRDVTSGDNQGFPAAPGWDPCTGLGSPDGAALLEVIRQRLASQP</sequence>
<dbReference type="PROSITE" id="PS51695">
    <property type="entry name" value="SEDOLISIN"/>
    <property type="match status" value="1"/>
</dbReference>